<dbReference type="InParanoid" id="A0A084QNG4"/>
<evidence type="ECO:0000313" key="3">
    <source>
        <dbReference type="Proteomes" id="UP000028524"/>
    </source>
</evidence>
<dbReference type="AlphaFoldDB" id="A0A084QNG4"/>
<protein>
    <submittedName>
        <fullName evidence="2">Uncharacterized protein</fullName>
    </submittedName>
</protein>
<organism evidence="2 3">
    <name type="scientific">Stachybotrys chlorohalonatus (strain IBT 40285)</name>
    <dbReference type="NCBI Taxonomy" id="1283841"/>
    <lineage>
        <taxon>Eukaryota</taxon>
        <taxon>Fungi</taxon>
        <taxon>Dikarya</taxon>
        <taxon>Ascomycota</taxon>
        <taxon>Pezizomycotina</taxon>
        <taxon>Sordariomycetes</taxon>
        <taxon>Hypocreomycetidae</taxon>
        <taxon>Hypocreales</taxon>
        <taxon>Stachybotryaceae</taxon>
        <taxon>Stachybotrys</taxon>
    </lineage>
</organism>
<feature type="compositionally biased region" description="Basic and acidic residues" evidence="1">
    <location>
        <begin position="191"/>
        <end position="210"/>
    </location>
</feature>
<feature type="region of interest" description="Disordered" evidence="1">
    <location>
        <begin position="185"/>
        <end position="215"/>
    </location>
</feature>
<accession>A0A084QNG4</accession>
<dbReference type="HOGENOM" id="CLU_1107720_0_0_1"/>
<keyword evidence="3" id="KW-1185">Reference proteome</keyword>
<dbReference type="EMBL" id="KL660597">
    <property type="protein sequence ID" value="KFA65499.1"/>
    <property type="molecule type" value="Genomic_DNA"/>
</dbReference>
<gene>
    <name evidence="2" type="ORF">S40285_09842</name>
</gene>
<evidence type="ECO:0000313" key="2">
    <source>
        <dbReference type="EMBL" id="KFA65499.1"/>
    </source>
</evidence>
<name>A0A084QNG4_STAC4</name>
<proteinExistence type="predicted"/>
<sequence>MYLVAVHANATDGSKRSQNIEGCSQRWRKTYYFYYHICATTVRYFLDAGYHRFPVCRKIKRLSAEGSGNLEAALYTVNSKNMPWTEMESRNNGTKTNWAASHHHHYGLSYILVRTQSECAFDTVVASRENVPHENESTVRYDVRRLDDCAVGVWHAHVFRLAAIQRHGSKDRRCRCQSTIAIRGSLGSSPRHSERGDDPVAYLDGRDGRPSFDNSAGKLMAHYEASSRRLPPAIKVKLTTVYKSDAGFKSA</sequence>
<evidence type="ECO:0000256" key="1">
    <source>
        <dbReference type="SAM" id="MobiDB-lite"/>
    </source>
</evidence>
<reference evidence="2 3" key="1">
    <citation type="journal article" date="2014" name="BMC Genomics">
        <title>Comparative genome sequencing reveals chemotype-specific gene clusters in the toxigenic black mold Stachybotrys.</title>
        <authorList>
            <person name="Semeiks J."/>
            <person name="Borek D."/>
            <person name="Otwinowski Z."/>
            <person name="Grishin N.V."/>
        </authorList>
    </citation>
    <scope>NUCLEOTIDE SEQUENCE [LARGE SCALE GENOMIC DNA]</scope>
    <source>
        <strain evidence="2 3">IBT 40285</strain>
    </source>
</reference>
<dbReference type="Proteomes" id="UP000028524">
    <property type="component" value="Unassembled WGS sequence"/>
</dbReference>